<gene>
    <name evidence="1" type="ORF">PPRIM_AZ9-3.1.T0230282</name>
</gene>
<sequence length="102" mass="12290">MVLRSFCQFHKGLSQFFRNKLNYNQLGQEQKPKEMQNQKKHIWVNLNKYFRQISILYQNLELYTQLGRQLLQVEGEPKVVDGFVKQAKQLLAELLLHFKHDQ</sequence>
<reference evidence="1" key="1">
    <citation type="submission" date="2021-01" db="EMBL/GenBank/DDBJ databases">
        <authorList>
            <consortium name="Genoscope - CEA"/>
            <person name="William W."/>
        </authorList>
    </citation>
    <scope>NUCLEOTIDE SEQUENCE</scope>
</reference>
<keyword evidence="2" id="KW-1185">Reference proteome</keyword>
<evidence type="ECO:0000313" key="1">
    <source>
        <dbReference type="EMBL" id="CAD8055640.1"/>
    </source>
</evidence>
<proteinExistence type="predicted"/>
<dbReference type="AlphaFoldDB" id="A0A8S1KJH9"/>
<dbReference type="EMBL" id="CAJJDM010000021">
    <property type="protein sequence ID" value="CAD8055640.1"/>
    <property type="molecule type" value="Genomic_DNA"/>
</dbReference>
<organism evidence="1 2">
    <name type="scientific">Paramecium primaurelia</name>
    <dbReference type="NCBI Taxonomy" id="5886"/>
    <lineage>
        <taxon>Eukaryota</taxon>
        <taxon>Sar</taxon>
        <taxon>Alveolata</taxon>
        <taxon>Ciliophora</taxon>
        <taxon>Intramacronucleata</taxon>
        <taxon>Oligohymenophorea</taxon>
        <taxon>Peniculida</taxon>
        <taxon>Parameciidae</taxon>
        <taxon>Paramecium</taxon>
    </lineage>
</organism>
<name>A0A8S1KJH9_PARPR</name>
<accession>A0A8S1KJH9</accession>
<comment type="caution">
    <text evidence="1">The sequence shown here is derived from an EMBL/GenBank/DDBJ whole genome shotgun (WGS) entry which is preliminary data.</text>
</comment>
<dbReference type="Proteomes" id="UP000688137">
    <property type="component" value="Unassembled WGS sequence"/>
</dbReference>
<protein>
    <submittedName>
        <fullName evidence="1">Uncharacterized protein</fullName>
    </submittedName>
</protein>
<evidence type="ECO:0000313" key="2">
    <source>
        <dbReference type="Proteomes" id="UP000688137"/>
    </source>
</evidence>